<dbReference type="Proteomes" id="UP000281738">
    <property type="component" value="Unassembled WGS sequence"/>
</dbReference>
<organism evidence="2 3">
    <name type="scientific">Nocardioides aurantiacus</name>
    <dbReference type="NCBI Taxonomy" id="86796"/>
    <lineage>
        <taxon>Bacteria</taxon>
        <taxon>Bacillati</taxon>
        <taxon>Actinomycetota</taxon>
        <taxon>Actinomycetes</taxon>
        <taxon>Propionibacteriales</taxon>
        <taxon>Nocardioidaceae</taxon>
        <taxon>Nocardioides</taxon>
    </lineage>
</organism>
<dbReference type="Pfam" id="PF13561">
    <property type="entry name" value="adh_short_C2"/>
    <property type="match status" value="1"/>
</dbReference>
<dbReference type="InterPro" id="IPR036291">
    <property type="entry name" value="NAD(P)-bd_dom_sf"/>
</dbReference>
<comment type="similarity">
    <text evidence="1">Belongs to the short-chain dehydrogenases/reductases (SDR) family.</text>
</comment>
<evidence type="ECO:0000256" key="1">
    <source>
        <dbReference type="ARBA" id="ARBA00006484"/>
    </source>
</evidence>
<accession>A0A3N2CS34</accession>
<evidence type="ECO:0000313" key="2">
    <source>
        <dbReference type="EMBL" id="ROR90330.1"/>
    </source>
</evidence>
<name>A0A3N2CS34_9ACTN</name>
<dbReference type="Gene3D" id="3.40.50.720">
    <property type="entry name" value="NAD(P)-binding Rossmann-like Domain"/>
    <property type="match status" value="1"/>
</dbReference>
<sequence>MDLQLRDSLVLVTGGSKGIGLAVAQVALEEGARVALVSRGQDHLDAAAATLAAGDRVTTYAADLQDAQQAVDVVGRVEQQAGPIEVLVSSAGAARRTPFAELDAAAWHAAMQAKFFSYVHVIDPVVKLMAERGRGSIVNVIGFGGKRAAPTHLAGGAANAALMLATAGLAQAYGPSGVRVNAVNPAGTLTERQSEGIKATARLEGITEDEALARQVGSAPLGRLADPREVAETVVYLASARASYVNGAIVSMDGGATPIVV</sequence>
<comment type="caution">
    <text evidence="2">The sequence shown here is derived from an EMBL/GenBank/DDBJ whole genome shotgun (WGS) entry which is preliminary data.</text>
</comment>
<dbReference type="EMBL" id="RKHO01000001">
    <property type="protein sequence ID" value="ROR90330.1"/>
    <property type="molecule type" value="Genomic_DNA"/>
</dbReference>
<dbReference type="RefSeq" id="WP_123389497.1">
    <property type="nucleotide sequence ID" value="NZ_RKHO01000001.1"/>
</dbReference>
<evidence type="ECO:0000313" key="3">
    <source>
        <dbReference type="Proteomes" id="UP000281738"/>
    </source>
</evidence>
<protein>
    <submittedName>
        <fullName evidence="2">NAD(P)-dependent dehydrogenase (Short-subunit alcohol dehydrogenase family)</fullName>
    </submittedName>
</protein>
<dbReference type="SUPFAM" id="SSF51735">
    <property type="entry name" value="NAD(P)-binding Rossmann-fold domains"/>
    <property type="match status" value="1"/>
</dbReference>
<reference evidence="2 3" key="1">
    <citation type="submission" date="2018-11" db="EMBL/GenBank/DDBJ databases">
        <title>Sequencing the genomes of 1000 actinobacteria strains.</title>
        <authorList>
            <person name="Klenk H.-P."/>
        </authorList>
    </citation>
    <scope>NUCLEOTIDE SEQUENCE [LARGE SCALE GENOMIC DNA]</scope>
    <source>
        <strain evidence="2 3">DSM 12652</strain>
    </source>
</reference>
<keyword evidence="3" id="KW-1185">Reference proteome</keyword>
<dbReference type="OrthoDB" id="9804774at2"/>
<proteinExistence type="inferred from homology"/>
<gene>
    <name evidence="2" type="ORF">EDD33_1168</name>
</gene>
<dbReference type="InterPro" id="IPR002347">
    <property type="entry name" value="SDR_fam"/>
</dbReference>
<dbReference type="InterPro" id="IPR050259">
    <property type="entry name" value="SDR"/>
</dbReference>
<dbReference type="PRINTS" id="PR00081">
    <property type="entry name" value="GDHRDH"/>
</dbReference>
<dbReference type="PANTHER" id="PTHR42879">
    <property type="entry name" value="3-OXOACYL-(ACYL-CARRIER-PROTEIN) REDUCTASE"/>
    <property type="match status" value="1"/>
</dbReference>
<dbReference type="AlphaFoldDB" id="A0A3N2CS34"/>